<dbReference type="Gene3D" id="2.60.40.10">
    <property type="entry name" value="Immunoglobulins"/>
    <property type="match status" value="1"/>
</dbReference>
<evidence type="ECO:0000259" key="1">
    <source>
        <dbReference type="Pfam" id="PF18370"/>
    </source>
</evidence>
<sequence length="600" mass="66946">METLDRGVVAVRTDKKEVLISWRIFASEFDNASYNIYSGNKKLNKTPITGASNFIDKTENDNNYSVSVIINGTEQKPSKPVSVWKNIYKTIPITAPKGGISPDGREYKYTANDASVGDLDGDGQYELVLKWEPTNSHDNSHRGYTGTTFLQGLELDGTILWTIDLGKNIRSGAHYTQFLVYDFNSDGIAEIACKTADGTTDGKGKVIGDAEADYRNNRGYILEGPEYLSVFSGKTGACITTESYIPARGNVSDWGDNYGNRVDRFLACVAYLDGKHPSLIFTRGYYTRTVIAAFDFKNKKLKTRWVFDTNTKGNDAYFGQGNHNIAVGDLDGDGFDEIQFGSCAIDHDGTGLYSTEFGHGDAAHLGDFDPTREGLEYFMCHEEANGTKIPAIDFRDPKNGNVIWSVKGKGDFGRGVTADIDPNFLGAESWASNGTGIHNVKGEVISNVYPTAGRRGASWNMFAWWDGDLLREIVDKTVITKWNYKIKSTDMLLRAYDYDGMALRSNNWTKSNPCLIADILGDWREEIIWHNEDNTELVIFATPYPTDHRIFTLMHDPLYRVSIAWQNVGYNQPAHTGFYLGHGMKTPETPNIELVKQPKK</sequence>
<gene>
    <name evidence="3" type="ORF">ICJ83_02440</name>
</gene>
<keyword evidence="4" id="KW-1185">Reference proteome</keyword>
<dbReference type="EMBL" id="JACVXB010000001">
    <property type="protein sequence ID" value="MBD0830980.1"/>
    <property type="molecule type" value="Genomic_DNA"/>
</dbReference>
<dbReference type="GO" id="GO:0016829">
    <property type="term" value="F:lyase activity"/>
    <property type="evidence" value="ECO:0007669"/>
    <property type="project" value="UniProtKB-KW"/>
</dbReference>
<accession>A0A8J6Q1C6</accession>
<dbReference type="AlphaFoldDB" id="A0A8J6Q1C6"/>
<dbReference type="InterPro" id="IPR041624">
    <property type="entry name" value="RGI_lyase"/>
</dbReference>
<proteinExistence type="predicted"/>
<dbReference type="InterPro" id="IPR049366">
    <property type="entry name" value="RGL11_C"/>
</dbReference>
<dbReference type="SUPFAM" id="SSF69318">
    <property type="entry name" value="Integrin alpha N-terminal domain"/>
    <property type="match status" value="1"/>
</dbReference>
<dbReference type="RefSeq" id="WP_188228760.1">
    <property type="nucleotide sequence ID" value="NZ_JACVXB010000001.1"/>
</dbReference>
<evidence type="ECO:0000259" key="2">
    <source>
        <dbReference type="Pfam" id="PF21348"/>
    </source>
</evidence>
<dbReference type="Pfam" id="PF18370">
    <property type="entry name" value="RGI_lyase"/>
    <property type="match status" value="1"/>
</dbReference>
<evidence type="ECO:0000313" key="3">
    <source>
        <dbReference type="EMBL" id="MBD0830980.1"/>
    </source>
</evidence>
<dbReference type="InterPro" id="IPR034641">
    <property type="entry name" value="RGL11"/>
</dbReference>
<dbReference type="CDD" id="cd10318">
    <property type="entry name" value="RGL11"/>
    <property type="match status" value="1"/>
</dbReference>
<dbReference type="Proteomes" id="UP000600588">
    <property type="component" value="Unassembled WGS sequence"/>
</dbReference>
<keyword evidence="3" id="KW-0456">Lyase</keyword>
<feature type="domain" description="Rhamnogalacturonan I lyase beta-sheet" evidence="1">
    <location>
        <begin position="1"/>
        <end position="84"/>
    </location>
</feature>
<dbReference type="PANTHER" id="PTHR43118">
    <property type="entry name" value="RHAMNOGALACTURONAN LYASE (EUROFUNG)"/>
    <property type="match status" value="1"/>
</dbReference>
<comment type="caution">
    <text evidence="3">The sequence shown here is derived from an EMBL/GenBank/DDBJ whole genome shotgun (WGS) entry which is preliminary data.</text>
</comment>
<organism evidence="3 4">
    <name type="scientific">Aestuariibaculum sediminum</name>
    <dbReference type="NCBI Taxonomy" id="2770637"/>
    <lineage>
        <taxon>Bacteria</taxon>
        <taxon>Pseudomonadati</taxon>
        <taxon>Bacteroidota</taxon>
        <taxon>Flavobacteriia</taxon>
        <taxon>Flavobacteriales</taxon>
        <taxon>Flavobacteriaceae</taxon>
    </lineage>
</organism>
<reference evidence="3 4" key="1">
    <citation type="submission" date="2020-09" db="EMBL/GenBank/DDBJ databases">
        <title>TT11 complete genome.</title>
        <authorList>
            <person name="Wu Z."/>
        </authorList>
    </citation>
    <scope>NUCLEOTIDE SEQUENCE [LARGE SCALE GENOMIC DNA]</scope>
    <source>
        <strain evidence="3 4">TT11</strain>
    </source>
</reference>
<feature type="domain" description="Rhamnogalacturonan lyase family 11 C-terminal" evidence="2">
    <location>
        <begin position="88"/>
        <end position="590"/>
    </location>
</feature>
<name>A0A8J6Q1C6_9FLAO</name>
<dbReference type="InterPro" id="IPR028994">
    <property type="entry name" value="Integrin_alpha_N"/>
</dbReference>
<dbReference type="PANTHER" id="PTHR43118:SF1">
    <property type="entry name" value="RHAMNOGALACTURONAN LYASE (EUROFUNG)"/>
    <property type="match status" value="1"/>
</dbReference>
<protein>
    <submittedName>
        <fullName evidence="3">Rhamnogalacturonan lyase</fullName>
    </submittedName>
</protein>
<dbReference type="InterPro" id="IPR013783">
    <property type="entry name" value="Ig-like_fold"/>
</dbReference>
<evidence type="ECO:0000313" key="4">
    <source>
        <dbReference type="Proteomes" id="UP000600588"/>
    </source>
</evidence>
<dbReference type="Pfam" id="PF21348">
    <property type="entry name" value="RGL11_C"/>
    <property type="match status" value="1"/>
</dbReference>